<dbReference type="OrthoDB" id="2989563at2"/>
<dbReference type="EMBL" id="CP032157">
    <property type="protein sequence ID" value="AXY76092.1"/>
    <property type="molecule type" value="Genomic_DNA"/>
</dbReference>
<sequence length="238" mass="27087">MSTSFILASAALEETADTPGDADDTANVNIVRKMLCKPVSYDTGQHIIYNRHFLKDQVIISMRLLSLSTDLPVIYNWLPWEYTRHLKKEAHVEQLHEIYSRIAGSGTAQSFMVLMNNTNLAQADIYQATADDISLQYNVKAGDYKLQLLIKPERLLIGNYSLCAIQATLGFLFSFQEVKRVVMQLDENEFLNSKMEKAGFIFHKKTSTRQKTARLYTCTRESLRDQGEPPSEVDAPLR</sequence>
<keyword evidence="2" id="KW-1185">Reference proteome</keyword>
<gene>
    <name evidence="1" type="ORF">D3H65_19810</name>
</gene>
<dbReference type="SUPFAM" id="SSF55729">
    <property type="entry name" value="Acyl-CoA N-acyltransferases (Nat)"/>
    <property type="match status" value="1"/>
</dbReference>
<evidence type="ECO:0000313" key="1">
    <source>
        <dbReference type="EMBL" id="AXY76092.1"/>
    </source>
</evidence>
<dbReference type="Gene3D" id="3.40.630.30">
    <property type="match status" value="1"/>
</dbReference>
<dbReference type="Pfam" id="PF13523">
    <property type="entry name" value="Acetyltransf_8"/>
    <property type="match status" value="1"/>
</dbReference>
<dbReference type="Proteomes" id="UP000263900">
    <property type="component" value="Chromosome"/>
</dbReference>
<dbReference type="PANTHER" id="PTHR31438:SF1">
    <property type="entry name" value="LYSINE N-ACYLTRANSFERASE C17G9.06C-RELATED"/>
    <property type="match status" value="1"/>
</dbReference>
<dbReference type="InterPro" id="IPR016181">
    <property type="entry name" value="Acyl_CoA_acyltransferase"/>
</dbReference>
<proteinExistence type="predicted"/>
<dbReference type="RefSeq" id="WP_119051971.1">
    <property type="nucleotide sequence ID" value="NZ_CP032157.1"/>
</dbReference>
<keyword evidence="1" id="KW-0808">Transferase</keyword>
<organism evidence="1 2">
    <name type="scientific">Paraflavitalea soli</name>
    <dbReference type="NCBI Taxonomy" id="2315862"/>
    <lineage>
        <taxon>Bacteria</taxon>
        <taxon>Pseudomonadati</taxon>
        <taxon>Bacteroidota</taxon>
        <taxon>Chitinophagia</taxon>
        <taxon>Chitinophagales</taxon>
        <taxon>Chitinophagaceae</taxon>
        <taxon>Paraflavitalea</taxon>
    </lineage>
</organism>
<evidence type="ECO:0000313" key="2">
    <source>
        <dbReference type="Proteomes" id="UP000263900"/>
    </source>
</evidence>
<dbReference type="AlphaFoldDB" id="A0A3B7MNM4"/>
<dbReference type="GO" id="GO:0016410">
    <property type="term" value="F:N-acyltransferase activity"/>
    <property type="evidence" value="ECO:0007669"/>
    <property type="project" value="TreeGrafter"/>
</dbReference>
<reference evidence="1 2" key="1">
    <citation type="submission" date="2018-09" db="EMBL/GenBank/DDBJ databases">
        <title>Genome sequencing of strain 6GH32-13.</title>
        <authorList>
            <person name="Weon H.-Y."/>
            <person name="Heo J."/>
            <person name="Kwon S.-W."/>
        </authorList>
    </citation>
    <scope>NUCLEOTIDE SEQUENCE [LARGE SCALE GENOMIC DNA]</scope>
    <source>
        <strain evidence="1 2">5GH32-13</strain>
    </source>
</reference>
<accession>A0A3B7MNM4</accession>
<name>A0A3B7MNM4_9BACT</name>
<protein>
    <submittedName>
        <fullName evidence="1">GNAT family N-acetyltransferase</fullName>
    </submittedName>
</protein>
<dbReference type="KEGG" id="pseg:D3H65_19810"/>
<dbReference type="PANTHER" id="PTHR31438">
    <property type="entry name" value="LYSINE N-ACYLTRANSFERASE C17G9.06C-RELATED"/>
    <property type="match status" value="1"/>
</dbReference>